<dbReference type="OrthoDB" id="5298944at2"/>
<evidence type="ECO:0000256" key="2">
    <source>
        <dbReference type="ARBA" id="ARBA00022747"/>
    </source>
</evidence>
<dbReference type="PANTHER" id="PTHR43140">
    <property type="entry name" value="TYPE-1 RESTRICTION ENZYME ECOKI SPECIFICITY PROTEIN"/>
    <property type="match status" value="1"/>
</dbReference>
<evidence type="ECO:0000313" key="5">
    <source>
        <dbReference type="EMBL" id="SFV16552.1"/>
    </source>
</evidence>
<reference evidence="6" key="1">
    <citation type="submission" date="2016-10" db="EMBL/GenBank/DDBJ databases">
        <authorList>
            <person name="Varghese N."/>
            <person name="Submissions S."/>
        </authorList>
    </citation>
    <scope>NUCLEOTIDE SEQUENCE [LARGE SCALE GENOMIC DNA]</scope>
    <source>
        <strain evidence="6">CGMCC 1.11014</strain>
    </source>
</reference>
<dbReference type="Pfam" id="PF01420">
    <property type="entry name" value="Methylase_S"/>
    <property type="match status" value="2"/>
</dbReference>
<dbReference type="RefSeq" id="WP_093560902.1">
    <property type="nucleotide sequence ID" value="NZ_FPBO01000053.1"/>
</dbReference>
<keyword evidence="3" id="KW-0238">DNA-binding</keyword>
<keyword evidence="6" id="KW-1185">Reference proteome</keyword>
<feature type="domain" description="Type I restriction modification DNA specificity" evidence="4">
    <location>
        <begin position="212"/>
        <end position="382"/>
    </location>
</feature>
<dbReference type="PANTHER" id="PTHR43140:SF1">
    <property type="entry name" value="TYPE I RESTRICTION ENZYME ECOKI SPECIFICITY SUBUNIT"/>
    <property type="match status" value="1"/>
</dbReference>
<evidence type="ECO:0000256" key="1">
    <source>
        <dbReference type="ARBA" id="ARBA00010923"/>
    </source>
</evidence>
<protein>
    <submittedName>
        <fullName evidence="5">Type I restriction enzyme, S subunit</fullName>
    </submittedName>
</protein>
<organism evidence="5 6">
    <name type="scientific">Pseudoduganella namucuonensis</name>
    <dbReference type="NCBI Taxonomy" id="1035707"/>
    <lineage>
        <taxon>Bacteria</taxon>
        <taxon>Pseudomonadati</taxon>
        <taxon>Pseudomonadota</taxon>
        <taxon>Betaproteobacteria</taxon>
        <taxon>Burkholderiales</taxon>
        <taxon>Oxalobacteraceae</taxon>
        <taxon>Telluria group</taxon>
        <taxon>Pseudoduganella</taxon>
    </lineage>
</organism>
<name>A0A1I7M3M5_9BURK</name>
<dbReference type="AlphaFoldDB" id="A0A1I7M3M5"/>
<comment type="similarity">
    <text evidence="1">Belongs to the type-I restriction system S methylase family.</text>
</comment>
<feature type="domain" description="Type I restriction modification DNA specificity" evidence="4">
    <location>
        <begin position="5"/>
        <end position="167"/>
    </location>
</feature>
<keyword evidence="2" id="KW-0680">Restriction system</keyword>
<gene>
    <name evidence="5" type="ORF">SAMN05216552_105312</name>
</gene>
<evidence type="ECO:0000313" key="6">
    <source>
        <dbReference type="Proteomes" id="UP000199391"/>
    </source>
</evidence>
<dbReference type="GO" id="GO:0009307">
    <property type="term" value="P:DNA restriction-modification system"/>
    <property type="evidence" value="ECO:0007669"/>
    <property type="project" value="UniProtKB-KW"/>
</dbReference>
<dbReference type="EMBL" id="FPBO01000053">
    <property type="protein sequence ID" value="SFV16552.1"/>
    <property type="molecule type" value="Genomic_DNA"/>
</dbReference>
<proteinExistence type="inferred from homology"/>
<evidence type="ECO:0000256" key="3">
    <source>
        <dbReference type="ARBA" id="ARBA00023125"/>
    </source>
</evidence>
<dbReference type="Gene3D" id="3.90.220.20">
    <property type="entry name" value="DNA methylase specificity domains"/>
    <property type="match status" value="2"/>
</dbReference>
<dbReference type="STRING" id="1035707.SAMN05216552_105312"/>
<dbReference type="InterPro" id="IPR051212">
    <property type="entry name" value="Type-I_RE_S_subunit"/>
</dbReference>
<dbReference type="CDD" id="cd17524">
    <property type="entry name" value="RMtype1_S_EcoUTORF5051P-TRD2-CR2_like"/>
    <property type="match status" value="1"/>
</dbReference>
<dbReference type="CDD" id="cd17285">
    <property type="entry name" value="RMtype1_S_Csp16704I_TRD2-CR2_like"/>
    <property type="match status" value="1"/>
</dbReference>
<accession>A0A1I7M3M5</accession>
<dbReference type="GO" id="GO:0003677">
    <property type="term" value="F:DNA binding"/>
    <property type="evidence" value="ECO:0007669"/>
    <property type="project" value="UniProtKB-KW"/>
</dbReference>
<dbReference type="Proteomes" id="UP000199391">
    <property type="component" value="Unassembled WGS sequence"/>
</dbReference>
<dbReference type="InterPro" id="IPR000055">
    <property type="entry name" value="Restrct_endonuc_typeI_TRD"/>
</dbReference>
<dbReference type="InterPro" id="IPR044946">
    <property type="entry name" value="Restrct_endonuc_typeI_TRD_sf"/>
</dbReference>
<sequence length="512" mass="57908">MKELPNGWAVVKLGNLLESIVGGSTPSKANSSNFRGSIPFMTVKDMTERFPNKTVDKISKEALLKMPSGLAPKDSLIISVRMSLGKIVRPRFATAFNQDLKVLNVKKGINKTYIEYFWRSKWNEIQLLGTGTTVKGIRLDDIRNFEVPLPPYAEQLRITEKLDSILELAGRSRERLNRIPGILNRYRQAVLEAATRGSLSAKWRKNNIRIFDWTEVELGSVVEDFSYGTSSKSEKKGDIPVLRMGNIQQGKLNWDQLVFTSDPVEIEKYKLSSGDVLFNRTNSPELVGKTAVYKGERAAIYAGYLIRIRCGDALDPEYLNYCLGSPQGRDFCWQVKADGVSQSNINAKKLAGFKFCLPPLDEQIEICRRVKILLDFGENIESRYKATLDRLDKLIPSLLSKAFGGGLLPQNEKDEPAEILLAGIESYYASVSDVPKESSYQKRKKMKSTKESLKEIIDQQSSEKFTFADLLESSGYDYESLKELVFDFLDSDSPPIRQIFDTVSREIRLERI</sequence>
<evidence type="ECO:0000259" key="4">
    <source>
        <dbReference type="Pfam" id="PF01420"/>
    </source>
</evidence>
<dbReference type="SUPFAM" id="SSF116734">
    <property type="entry name" value="DNA methylase specificity domain"/>
    <property type="match status" value="2"/>
</dbReference>